<dbReference type="GO" id="GO:0046872">
    <property type="term" value="F:metal ion binding"/>
    <property type="evidence" value="ECO:0007669"/>
    <property type="project" value="UniProtKB-KW"/>
</dbReference>
<evidence type="ECO:0000256" key="10">
    <source>
        <dbReference type="ARBA" id="ARBA00035120"/>
    </source>
</evidence>
<dbReference type="NCBIfam" id="NF010802">
    <property type="entry name" value="PRK14206.1"/>
    <property type="match status" value="1"/>
</dbReference>
<evidence type="ECO:0000256" key="4">
    <source>
        <dbReference type="ARBA" id="ARBA00022692"/>
    </source>
</evidence>
<reference evidence="13" key="1">
    <citation type="submission" date="2020-09" db="EMBL/GenBank/DDBJ databases">
        <title>Bosea spartocytisi sp. nov. a root nodule endophyte of Spartocytisus supranubius in the high mountain ecosystem fo the Teide National Park (Canary Islands, Spain).</title>
        <authorList>
            <person name="Pulido-Suarez L."/>
            <person name="Peix A."/>
            <person name="Igual J.M."/>
            <person name="Socas-Perez N."/>
            <person name="Velazquez E."/>
            <person name="Flores-Felix J.D."/>
            <person name="Leon-Barrios M."/>
        </authorList>
    </citation>
    <scope>NUCLEOTIDE SEQUENCE</scope>
    <source>
        <strain evidence="13">SSUT16</strain>
    </source>
</reference>
<comment type="caution">
    <text evidence="13">The sequence shown here is derived from an EMBL/GenBank/DDBJ whole genome shotgun (WGS) entry which is preliminary data.</text>
</comment>
<sequence length="142" mass="14818">MSFSTVVFVMIGGALGTLARYLISVLALPISGSLPWGTILINIAGSFVIGFFGTLTLASGRFPVSEPVRLFVMVGLCGGFTTFSSFSLQTLDLLRSGETVRAAINVVASVVLCVTAVAVGHAAATRFNGDPRIAQMVMEEEA</sequence>
<evidence type="ECO:0000256" key="3">
    <source>
        <dbReference type="ARBA" id="ARBA00022519"/>
    </source>
</evidence>
<evidence type="ECO:0000313" key="14">
    <source>
        <dbReference type="Proteomes" id="UP000619295"/>
    </source>
</evidence>
<dbReference type="PANTHER" id="PTHR28259">
    <property type="entry name" value="FLUORIDE EXPORT PROTEIN 1-RELATED"/>
    <property type="match status" value="1"/>
</dbReference>
<dbReference type="GO" id="GO:0062054">
    <property type="term" value="F:fluoride channel activity"/>
    <property type="evidence" value="ECO:0007669"/>
    <property type="project" value="UniProtKB-UniRule"/>
</dbReference>
<evidence type="ECO:0000313" key="13">
    <source>
        <dbReference type="EMBL" id="MBD3844955.1"/>
    </source>
</evidence>
<name>A0A927E7X1_9HYPH</name>
<keyword evidence="3" id="KW-0997">Cell inner membrane</keyword>
<evidence type="ECO:0000256" key="2">
    <source>
        <dbReference type="ARBA" id="ARBA00022475"/>
    </source>
</evidence>
<accession>A0A927E7X1</accession>
<dbReference type="AlphaFoldDB" id="A0A927E7X1"/>
<feature type="binding site" evidence="12">
    <location>
        <position position="81"/>
    </location>
    <ligand>
        <name>Na(+)</name>
        <dbReference type="ChEBI" id="CHEBI:29101"/>
        <note>structural</note>
    </ligand>
</feature>
<evidence type="ECO:0000256" key="12">
    <source>
        <dbReference type="HAMAP-Rule" id="MF_00454"/>
    </source>
</evidence>
<feature type="transmembrane region" description="Helical" evidence="12">
    <location>
        <begin position="103"/>
        <end position="124"/>
    </location>
</feature>
<keyword evidence="6 12" id="KW-0915">Sodium</keyword>
<evidence type="ECO:0000256" key="5">
    <source>
        <dbReference type="ARBA" id="ARBA00022989"/>
    </source>
</evidence>
<feature type="transmembrane region" description="Helical" evidence="12">
    <location>
        <begin position="36"/>
        <end position="58"/>
    </location>
</feature>
<keyword evidence="14" id="KW-1185">Reference proteome</keyword>
<dbReference type="HAMAP" id="MF_00454">
    <property type="entry name" value="FluC"/>
    <property type="match status" value="1"/>
</dbReference>
<evidence type="ECO:0000256" key="9">
    <source>
        <dbReference type="ARBA" id="ARBA00023303"/>
    </source>
</evidence>
<protein>
    <recommendedName>
        <fullName evidence="12">Fluoride-specific ion channel FluC</fullName>
    </recommendedName>
</protein>
<keyword evidence="12" id="KW-0813">Transport</keyword>
<evidence type="ECO:0000256" key="7">
    <source>
        <dbReference type="ARBA" id="ARBA00023065"/>
    </source>
</evidence>
<feature type="transmembrane region" description="Helical" evidence="12">
    <location>
        <begin position="70"/>
        <end position="91"/>
    </location>
</feature>
<keyword evidence="7 12" id="KW-0406">Ion transport</keyword>
<comment type="activity regulation">
    <text evidence="12">Na(+) is not transported, but it plays an essential structural role and its presence is essential for fluoride channel function.</text>
</comment>
<dbReference type="RefSeq" id="WP_038368783.1">
    <property type="nucleotide sequence ID" value="NZ_JACXWY010000002.1"/>
</dbReference>
<dbReference type="PANTHER" id="PTHR28259:SF1">
    <property type="entry name" value="FLUORIDE EXPORT PROTEIN 1-RELATED"/>
    <property type="match status" value="1"/>
</dbReference>
<evidence type="ECO:0000256" key="6">
    <source>
        <dbReference type="ARBA" id="ARBA00023053"/>
    </source>
</evidence>
<keyword evidence="5 12" id="KW-1133">Transmembrane helix</keyword>
<keyword evidence="9 12" id="KW-0407">Ion channel</keyword>
<evidence type="ECO:0000256" key="8">
    <source>
        <dbReference type="ARBA" id="ARBA00023136"/>
    </source>
</evidence>
<dbReference type="InterPro" id="IPR003691">
    <property type="entry name" value="FluC"/>
</dbReference>
<keyword evidence="2 12" id="KW-1003">Cell membrane</keyword>
<keyword evidence="4 12" id="KW-0812">Transmembrane</keyword>
<proteinExistence type="inferred from homology"/>
<comment type="function">
    <text evidence="12">Fluoride-specific ion channel. Important for reducing fluoride concentration in the cell, thus reducing its toxicity.</text>
</comment>
<dbReference type="Pfam" id="PF02537">
    <property type="entry name" value="CRCB"/>
    <property type="match status" value="1"/>
</dbReference>
<dbReference type="GO" id="GO:0005886">
    <property type="term" value="C:plasma membrane"/>
    <property type="evidence" value="ECO:0007669"/>
    <property type="project" value="UniProtKB-SubCell"/>
</dbReference>
<dbReference type="GO" id="GO:0140114">
    <property type="term" value="P:cellular detoxification of fluoride"/>
    <property type="evidence" value="ECO:0007669"/>
    <property type="project" value="UniProtKB-UniRule"/>
</dbReference>
<comment type="subcellular location">
    <subcellularLocation>
        <location evidence="1 12">Cell membrane</location>
        <topology evidence="1 12">Multi-pass membrane protein</topology>
    </subcellularLocation>
</comment>
<gene>
    <name evidence="12 13" type="primary">crcB</name>
    <name evidence="12" type="synonym">fluC</name>
    <name evidence="13" type="ORF">IED13_04545</name>
</gene>
<feature type="transmembrane region" description="Helical" evidence="12">
    <location>
        <begin position="7"/>
        <end position="30"/>
    </location>
</feature>
<evidence type="ECO:0000256" key="11">
    <source>
        <dbReference type="ARBA" id="ARBA00035585"/>
    </source>
</evidence>
<comment type="catalytic activity">
    <reaction evidence="11">
        <text>fluoride(in) = fluoride(out)</text>
        <dbReference type="Rhea" id="RHEA:76159"/>
        <dbReference type="ChEBI" id="CHEBI:17051"/>
    </reaction>
    <physiologicalReaction direction="left-to-right" evidence="11">
        <dbReference type="Rhea" id="RHEA:76160"/>
    </physiologicalReaction>
</comment>
<organism evidence="13 14">
    <name type="scientific">Bosea spartocytisi</name>
    <dbReference type="NCBI Taxonomy" id="2773451"/>
    <lineage>
        <taxon>Bacteria</taxon>
        <taxon>Pseudomonadati</taxon>
        <taxon>Pseudomonadota</taxon>
        <taxon>Alphaproteobacteria</taxon>
        <taxon>Hyphomicrobiales</taxon>
        <taxon>Boseaceae</taxon>
        <taxon>Bosea</taxon>
    </lineage>
</organism>
<keyword evidence="8 12" id="KW-0472">Membrane</keyword>
<feature type="binding site" evidence="12">
    <location>
        <position position="78"/>
    </location>
    <ligand>
        <name>Na(+)</name>
        <dbReference type="ChEBI" id="CHEBI:29101"/>
        <note>structural</note>
    </ligand>
</feature>
<dbReference type="NCBIfam" id="TIGR00494">
    <property type="entry name" value="crcB"/>
    <property type="match status" value="1"/>
</dbReference>
<dbReference type="Proteomes" id="UP000619295">
    <property type="component" value="Unassembled WGS sequence"/>
</dbReference>
<comment type="similarity">
    <text evidence="10 12">Belongs to the fluoride channel Fluc/FEX (TC 1.A.43) family.</text>
</comment>
<keyword evidence="12" id="KW-0479">Metal-binding</keyword>
<evidence type="ECO:0000256" key="1">
    <source>
        <dbReference type="ARBA" id="ARBA00004651"/>
    </source>
</evidence>
<dbReference type="EMBL" id="JACXWY010000002">
    <property type="protein sequence ID" value="MBD3844955.1"/>
    <property type="molecule type" value="Genomic_DNA"/>
</dbReference>